<evidence type="ECO:0000256" key="1">
    <source>
        <dbReference type="ARBA" id="ARBA00022670"/>
    </source>
</evidence>
<dbReference type="Pfam" id="PF13976">
    <property type="entry name" value="gag_pre-integrs"/>
    <property type="match status" value="1"/>
</dbReference>
<dbReference type="InterPro" id="IPR054722">
    <property type="entry name" value="PolX-like_BBD"/>
</dbReference>
<keyword evidence="6" id="KW-1185">Reference proteome</keyword>
<evidence type="ECO:0000259" key="4">
    <source>
        <dbReference type="PROSITE" id="PS50994"/>
    </source>
</evidence>
<keyword evidence="1" id="KW-0645">Protease</keyword>
<dbReference type="EMBL" id="BQNB010011449">
    <property type="protein sequence ID" value="GJS90716.1"/>
    <property type="molecule type" value="Genomic_DNA"/>
</dbReference>
<feature type="compositionally biased region" description="Polar residues" evidence="3">
    <location>
        <begin position="423"/>
        <end position="442"/>
    </location>
</feature>
<dbReference type="PROSITE" id="PS50994">
    <property type="entry name" value="INTEGRASE"/>
    <property type="match status" value="1"/>
</dbReference>
<dbReference type="SUPFAM" id="SSF53098">
    <property type="entry name" value="Ribonuclease H-like"/>
    <property type="match status" value="1"/>
</dbReference>
<dbReference type="InterPro" id="IPR001584">
    <property type="entry name" value="Integrase_cat-core"/>
</dbReference>
<name>A0ABQ4ZMR0_9ASTR</name>
<gene>
    <name evidence="5" type="ORF">Tco_0773352</name>
</gene>
<evidence type="ECO:0000313" key="6">
    <source>
        <dbReference type="Proteomes" id="UP001151760"/>
    </source>
</evidence>
<dbReference type="InterPro" id="IPR025724">
    <property type="entry name" value="GAG-pre-integrase_dom"/>
</dbReference>
<accession>A0ABQ4ZMR0</accession>
<feature type="region of interest" description="Disordered" evidence="3">
    <location>
        <begin position="861"/>
        <end position="899"/>
    </location>
</feature>
<dbReference type="InterPro" id="IPR012337">
    <property type="entry name" value="RNaseH-like_sf"/>
</dbReference>
<proteinExistence type="predicted"/>
<comment type="caution">
    <text evidence="5">The sequence shown here is derived from an EMBL/GenBank/DDBJ whole genome shotgun (WGS) entry which is preliminary data.</text>
</comment>
<feature type="domain" description="Integrase catalytic" evidence="4">
    <location>
        <begin position="656"/>
        <end position="761"/>
    </location>
</feature>
<feature type="region of interest" description="Disordered" evidence="3">
    <location>
        <begin position="423"/>
        <end position="463"/>
    </location>
</feature>
<reference evidence="5" key="2">
    <citation type="submission" date="2022-01" db="EMBL/GenBank/DDBJ databases">
        <authorList>
            <person name="Yamashiro T."/>
            <person name="Shiraishi A."/>
            <person name="Satake H."/>
            <person name="Nakayama K."/>
        </authorList>
    </citation>
    <scope>NUCLEOTIDE SEQUENCE</scope>
</reference>
<sequence>MVESLFSNRGFKMVESLFSKFKEGKVRMLSVKDHKQMLQPKRRRDVAWFKEKVLLVQVQSKGKELDEEQLAFLADPGVADDQMFFLSYAHVNKATSFYDNTHKQALGYQNPFYLKRAQQIKPILYDGNVLSKTHDVLSVVDEEDTLILAEEIRLKCSNKNSKKPSTSNTPVKIEVPSELPRCLELEAELVEKNNVYIKLSRWFSNLKQHFISLEVSMQLNKEFFQKDKSSDNQNNPEIQEYFEQNDLKAQLQAKDTVIGKLKETIHSLRENVNPAKVKQDIDEIETVNIELEDSVAKLLSENEKLHKEKEHLKQTYKELYDSIKLTHVHAKDKKLKGKTVIDTVVSKPHATTIAQGMFKLDLEPLAPKVLKNKDAHLNYIKHFREHADTLRDIVESAKALSPLDSNLDSTCKVIGSTGASGSKFTGNTKNNRISQSSSSNKTNKVEDQSRSVKSRKNKKNRVAKTKCNDYVMQSMLNANSKSICAIHNECLFDANHDKCVLDYVHDVNVLSKSKPVKCKNKKHVVQIVLWYLDSICSKHMTENRSQLTNFVNKFLCTVKLGNDQIAKIIGVDLLIGSRETNLYTLSIGNMIKSSPICLLSKASNTKSWLWHRCLSHLNFGSINQLAKQGLVKGLPKLKFEKDHMCSACSLVKSNKQSHKPKSKDTNQEKLCLLHIDLCGPMRIESINGKKYILLNIDDYSRFTWVKFLRSKDEAPEFIIKFLKMIKVRLNATVMNIHTDNEAISTTCYTQNHSLICLRYGLTPYELLHNRKPDISYLHVFGSLCYPTNDSEDLSKLKAKADVDFDELTAMASEQSSSGPDTLLQPLFDEYFRPPPCVDHPVPEVAAPVHVVSAGILSSTLVDQDAPSPSTSQTLQESPSHVIPPGAKEEDQHIKSCAHG</sequence>
<dbReference type="InterPro" id="IPR036397">
    <property type="entry name" value="RNaseH_sf"/>
</dbReference>
<feature type="compositionally biased region" description="Basic residues" evidence="3">
    <location>
        <begin position="452"/>
        <end position="463"/>
    </location>
</feature>
<evidence type="ECO:0000313" key="5">
    <source>
        <dbReference type="EMBL" id="GJS90716.1"/>
    </source>
</evidence>
<reference evidence="5" key="1">
    <citation type="journal article" date="2022" name="Int. J. Mol. Sci.">
        <title>Draft Genome of Tanacetum Coccineum: Genomic Comparison of Closely Related Tanacetum-Family Plants.</title>
        <authorList>
            <person name="Yamashiro T."/>
            <person name="Shiraishi A."/>
            <person name="Nakayama K."/>
            <person name="Satake H."/>
        </authorList>
    </citation>
    <scope>NUCLEOTIDE SEQUENCE</scope>
</reference>
<organism evidence="5 6">
    <name type="scientific">Tanacetum coccineum</name>
    <dbReference type="NCBI Taxonomy" id="301880"/>
    <lineage>
        <taxon>Eukaryota</taxon>
        <taxon>Viridiplantae</taxon>
        <taxon>Streptophyta</taxon>
        <taxon>Embryophyta</taxon>
        <taxon>Tracheophyta</taxon>
        <taxon>Spermatophyta</taxon>
        <taxon>Magnoliopsida</taxon>
        <taxon>eudicotyledons</taxon>
        <taxon>Gunneridae</taxon>
        <taxon>Pentapetalae</taxon>
        <taxon>asterids</taxon>
        <taxon>campanulids</taxon>
        <taxon>Asterales</taxon>
        <taxon>Asteraceae</taxon>
        <taxon>Asteroideae</taxon>
        <taxon>Anthemideae</taxon>
        <taxon>Anthemidinae</taxon>
        <taxon>Tanacetum</taxon>
    </lineage>
</organism>
<protein>
    <submittedName>
        <fullName evidence="5">Retrovirus-related pol polyprotein from transposon TNT 1-94</fullName>
    </submittedName>
</protein>
<keyword evidence="2" id="KW-0175">Coiled coil</keyword>
<feature type="compositionally biased region" description="Polar residues" evidence="3">
    <location>
        <begin position="861"/>
        <end position="878"/>
    </location>
</feature>
<evidence type="ECO:0000256" key="3">
    <source>
        <dbReference type="SAM" id="MobiDB-lite"/>
    </source>
</evidence>
<evidence type="ECO:0000256" key="2">
    <source>
        <dbReference type="SAM" id="Coils"/>
    </source>
</evidence>
<keyword evidence="1" id="KW-0378">Hydrolase</keyword>
<dbReference type="PANTHER" id="PTHR42648:SF18">
    <property type="entry name" value="RETROTRANSPOSON, UNCLASSIFIED-LIKE PROTEIN"/>
    <property type="match status" value="1"/>
</dbReference>
<dbReference type="Pfam" id="PF22936">
    <property type="entry name" value="Pol_BBD"/>
    <property type="match status" value="1"/>
</dbReference>
<dbReference type="Gene3D" id="3.30.420.10">
    <property type="entry name" value="Ribonuclease H-like superfamily/Ribonuclease H"/>
    <property type="match status" value="1"/>
</dbReference>
<dbReference type="PANTHER" id="PTHR42648">
    <property type="entry name" value="TRANSPOSASE, PUTATIVE-RELATED"/>
    <property type="match status" value="1"/>
</dbReference>
<feature type="coiled-coil region" evidence="2">
    <location>
        <begin position="281"/>
        <end position="322"/>
    </location>
</feature>
<dbReference type="Proteomes" id="UP001151760">
    <property type="component" value="Unassembled WGS sequence"/>
</dbReference>
<dbReference type="InterPro" id="IPR039537">
    <property type="entry name" value="Retrotran_Ty1/copia-like"/>
</dbReference>